<dbReference type="CDD" id="cd03311">
    <property type="entry name" value="CIMS_C_terminal_like"/>
    <property type="match status" value="1"/>
</dbReference>
<evidence type="ECO:0000313" key="3">
    <source>
        <dbReference type="Proteomes" id="UP000001409"/>
    </source>
</evidence>
<name>Q8FNW5_COREF</name>
<dbReference type="AlphaFoldDB" id="Q8FNW5"/>
<keyword evidence="3" id="KW-1185">Reference proteome</keyword>
<organism evidence="2 3">
    <name type="scientific">Corynebacterium efficiens (strain DSM 44549 / YS-314 / AJ 12310 / JCM 11189 / NBRC 100395)</name>
    <dbReference type="NCBI Taxonomy" id="196164"/>
    <lineage>
        <taxon>Bacteria</taxon>
        <taxon>Bacillati</taxon>
        <taxon>Actinomycetota</taxon>
        <taxon>Actinomycetes</taxon>
        <taxon>Mycobacteriales</taxon>
        <taxon>Corynebacteriaceae</taxon>
        <taxon>Corynebacterium</taxon>
    </lineage>
</organism>
<dbReference type="EMBL" id="BA000035">
    <property type="protein sequence ID" value="BAC18838.1"/>
    <property type="molecule type" value="Genomic_DNA"/>
</dbReference>
<sequence>MDIIVSGLGSTHQPLLGTFKRNGVFMTVGHIRTTHVGSLPRTPELLDANLKRASGDIDDTEFFRILEDSVDSVVQRQVDMGLDIINEGEYGHVTSGAVDYGAWWNYSFTRLGGLTMTDEDRWANAEKIRSTPGNIRLTSFADRRDRQLFREAYEDPDSGIFQGRASVGNPVFTGPITYIGQDETTTDVTLLTNAMQRAGATSGFVAALSPGSAARLKNEYYATDEEVVAACADAMSQEYKIITDAGLTVQLDAPDLAEAWDQINPEPSVEDYRKWIRVRIDAINSAVKGLPREQTRLHICWGSWHGPHSTDIPFGDIIEEILRAEVGGFSFEGASPRHAHEWRVWEDHKLPEGSVIYPGVVSHAMNMIEHPRLVADRIVQFAKLVGPENVIASTDCGLGGRLHHQIAWAKLESLVEGARIASRELF</sequence>
<proteinExistence type="predicted"/>
<protein>
    <submittedName>
        <fullName evidence="2">Putative epoxyalkane:coenzyme M transferase</fullName>
    </submittedName>
</protein>
<dbReference type="GO" id="GO:0009086">
    <property type="term" value="P:methionine biosynthetic process"/>
    <property type="evidence" value="ECO:0007669"/>
    <property type="project" value="InterPro"/>
</dbReference>
<dbReference type="Pfam" id="PF01717">
    <property type="entry name" value="Meth_synt_2"/>
    <property type="match status" value="1"/>
</dbReference>
<dbReference type="Gene3D" id="3.20.20.210">
    <property type="match status" value="1"/>
</dbReference>
<dbReference type="InterPro" id="IPR038071">
    <property type="entry name" value="UROD/MetE-like_sf"/>
</dbReference>
<reference evidence="2 3" key="1">
    <citation type="journal article" date="2003" name="Genome Res.">
        <title>Comparative complete genome sequence analysis of the amino acid replacements responsible for the thermostability of Corynebacterium efficiens.</title>
        <authorList>
            <person name="Nishio Y."/>
            <person name="Nakamura Y."/>
            <person name="Kawarabayasi Y."/>
            <person name="Usuda Y."/>
            <person name="Kimura E."/>
            <person name="Sugimoto S."/>
            <person name="Matsui K."/>
            <person name="Yamagishi A."/>
            <person name="Kikuchi H."/>
            <person name="Ikeo K."/>
            <person name="Gojobori T."/>
        </authorList>
    </citation>
    <scope>NUCLEOTIDE SEQUENCE [LARGE SCALE GENOMIC DNA]</scope>
    <source>
        <strain evidence="3">DSM 44549 / YS-314 / AJ 12310 / JCM 11189 / NBRC 100395</strain>
    </source>
</reference>
<dbReference type="GO" id="GO:0008270">
    <property type="term" value="F:zinc ion binding"/>
    <property type="evidence" value="ECO:0007669"/>
    <property type="project" value="InterPro"/>
</dbReference>
<dbReference type="STRING" id="196164.gene:10742456"/>
<dbReference type="HOGENOM" id="CLU_046993_0_0_11"/>
<dbReference type="Proteomes" id="UP000001409">
    <property type="component" value="Chromosome"/>
</dbReference>
<evidence type="ECO:0000313" key="2">
    <source>
        <dbReference type="EMBL" id="BAC18838.1"/>
    </source>
</evidence>
<feature type="domain" description="Cobalamin-independent methionine synthase MetE C-terminal/archaeal" evidence="1">
    <location>
        <begin position="32"/>
        <end position="208"/>
    </location>
</feature>
<evidence type="ECO:0000259" key="1">
    <source>
        <dbReference type="Pfam" id="PF01717"/>
    </source>
</evidence>
<accession>Q8FNW5</accession>
<dbReference type="InterPro" id="IPR002629">
    <property type="entry name" value="Met_Synth_C/arc"/>
</dbReference>
<dbReference type="PANTHER" id="PTHR43844:SF2">
    <property type="entry name" value="SYNTHASE, VITAMIN-B12 INDEPENDENT, PUTATIVE (AFU_ORTHOLOGUE AFUA_3G12060)-RELATED"/>
    <property type="match status" value="1"/>
</dbReference>
<dbReference type="KEGG" id="cef:CE2028"/>
<dbReference type="eggNOG" id="COG0620">
    <property type="taxonomic scope" value="Bacteria"/>
</dbReference>
<keyword evidence="2" id="KW-0808">Transferase</keyword>
<dbReference type="PANTHER" id="PTHR43844">
    <property type="entry name" value="METHIONINE SYNTHASE"/>
    <property type="match status" value="1"/>
</dbReference>
<dbReference type="GO" id="GO:0003871">
    <property type="term" value="F:5-methyltetrahydropteroyltriglutamate-homocysteine S-methyltransferase activity"/>
    <property type="evidence" value="ECO:0007669"/>
    <property type="project" value="InterPro"/>
</dbReference>
<dbReference type="SUPFAM" id="SSF51726">
    <property type="entry name" value="UROD/MetE-like"/>
    <property type="match status" value="1"/>
</dbReference>